<dbReference type="GeneID" id="29576924"/>
<gene>
    <name evidence="1" type="ordered locus">LEUM_1022</name>
</gene>
<dbReference type="RefSeq" id="WP_011679772.1">
    <property type="nucleotide sequence ID" value="NC_008531.1"/>
</dbReference>
<evidence type="ECO:0000313" key="2">
    <source>
        <dbReference type="Proteomes" id="UP000000362"/>
    </source>
</evidence>
<dbReference type="AlphaFoldDB" id="Q03XF0"/>
<dbReference type="InterPro" id="IPR025935">
    <property type="entry name" value="AbiH"/>
</dbReference>
<reference evidence="1 2" key="1">
    <citation type="journal article" date="2006" name="Proc. Natl. Acad. Sci. U.S.A.">
        <title>Comparative genomics of the lactic acid bacteria.</title>
        <authorList>
            <person name="Makarova K."/>
            <person name="Slesarev A."/>
            <person name="Wolf Y."/>
            <person name="Sorokin A."/>
            <person name="Mirkin B."/>
            <person name="Koonin E."/>
            <person name="Pavlov A."/>
            <person name="Pavlova N."/>
            <person name="Karamychev V."/>
            <person name="Polouchine N."/>
            <person name="Shakhova V."/>
            <person name="Grigoriev I."/>
            <person name="Lou Y."/>
            <person name="Rohksar D."/>
            <person name="Lucas S."/>
            <person name="Huang K."/>
            <person name="Goodstein D.M."/>
            <person name="Hawkins T."/>
            <person name="Plengvidhya V."/>
            <person name="Welker D."/>
            <person name="Hughes J."/>
            <person name="Goh Y."/>
            <person name="Benson A."/>
            <person name="Baldwin K."/>
            <person name="Lee J.H."/>
            <person name="Diaz-Muniz I."/>
            <person name="Dosti B."/>
            <person name="Smeianov V."/>
            <person name="Wechter W."/>
            <person name="Barabote R."/>
            <person name="Lorca G."/>
            <person name="Altermann E."/>
            <person name="Barrangou R."/>
            <person name="Ganesan B."/>
            <person name="Xie Y."/>
            <person name="Rawsthorne H."/>
            <person name="Tamir D."/>
            <person name="Parker C."/>
            <person name="Breidt F."/>
            <person name="Broadbent J."/>
            <person name="Hutkins R."/>
            <person name="O'Sullivan D."/>
            <person name="Steele J."/>
            <person name="Unlu G."/>
            <person name="Saier M."/>
            <person name="Klaenhammer T."/>
            <person name="Richardson P."/>
            <person name="Kozyavkin S."/>
            <person name="Weimer B."/>
            <person name="Mills D."/>
        </authorList>
    </citation>
    <scope>NUCLEOTIDE SEQUENCE [LARGE SCALE GENOMIC DNA]</scope>
    <source>
        <strain evidence="2">ATCC 8293 / DSM 20343 / BCRC 11652 / CCM 1803 / JCM 6124 / NCDO 523 / NBRC 100496 / NCIMB 8023 / NCTC 12954 / NRRL B-1118 / 37Y</strain>
    </source>
</reference>
<keyword evidence="2" id="KW-1185">Reference proteome</keyword>
<dbReference type="KEGG" id="lme:LEUM_1022"/>
<dbReference type="Proteomes" id="UP000000362">
    <property type="component" value="Chromosome"/>
</dbReference>
<accession>Q03XF0</accession>
<sequence length="381" mass="44578">MQREEQLIIIGNGFDLNNGLNSSFKDFFEWVNTGLDETSQRVWNSNFWNEVFQVVKLSDPTWFDVEKQIGGVIKYLQQEFAREEYLKPTFKDDFGHVKSGLFRHIIEKSEKIYFSAEYDTNLTLNQSILHLIATNANFIGDVRRLPTSVDEIMKSLFSQLTYLEKLLNMYLLQEIDKNPEYSKITQQKIFTLSKLAIDKSDYRVKVLSFNYTPIKFDPDTHTLPIIVKNVHGELTPAVRGDSNIILGIDQSLLFSDGNVQFSIVEFTKTYRTLFLQKHVTVTESSFINKHIKVVKFYGHSLGSADYSYFQSIFDELDIYNREVYLFFYYSNYDEVDRGPEQYERVYQLMSDYGMSMQNVSQGKNLLHKMQLENRISITPLT</sequence>
<dbReference type="HOGENOM" id="CLU_038547_0_0_9"/>
<proteinExistence type="predicted"/>
<name>Q03XF0_LEUMM</name>
<dbReference type="EnsemblBacteria" id="ABJ62122">
    <property type="protein sequence ID" value="ABJ62122"/>
    <property type="gene ID" value="LEUM_1022"/>
</dbReference>
<dbReference type="eggNOG" id="ENOG5032AGV">
    <property type="taxonomic scope" value="Bacteria"/>
</dbReference>
<protein>
    <submittedName>
        <fullName evidence="1">Uncharacterized protein</fullName>
    </submittedName>
</protein>
<dbReference type="EMBL" id="CP000414">
    <property type="protein sequence ID" value="ABJ62122.1"/>
    <property type="molecule type" value="Genomic_DNA"/>
</dbReference>
<dbReference type="Pfam" id="PF14253">
    <property type="entry name" value="AbiH"/>
    <property type="match status" value="1"/>
</dbReference>
<evidence type="ECO:0000313" key="1">
    <source>
        <dbReference type="EMBL" id="ABJ62122.1"/>
    </source>
</evidence>
<organism evidence="1 2">
    <name type="scientific">Leuconostoc mesenteroides subsp. mesenteroides (strain ATCC 8293 / DSM 20343 / BCRC 11652 / CCM 1803 / JCM 6124 / NCDO 523 / NBRC 100496 / NCIMB 8023 / NCTC 12954 / NRRL B-1118 / 37Y)</name>
    <dbReference type="NCBI Taxonomy" id="203120"/>
    <lineage>
        <taxon>Bacteria</taxon>
        <taxon>Bacillati</taxon>
        <taxon>Bacillota</taxon>
        <taxon>Bacilli</taxon>
        <taxon>Lactobacillales</taxon>
        <taxon>Lactobacillaceae</taxon>
        <taxon>Leuconostoc</taxon>
    </lineage>
</organism>